<accession>A0A1K2IBD1</accession>
<protein>
    <submittedName>
        <fullName evidence="1">Uncharacterized protein</fullName>
    </submittedName>
</protein>
<dbReference type="NCBIfam" id="NF041200">
    <property type="entry name" value="mob_BfmA_Nterm"/>
    <property type="match status" value="1"/>
</dbReference>
<keyword evidence="2" id="KW-1185">Reference proteome</keyword>
<dbReference type="RefSeq" id="WP_072400062.1">
    <property type="nucleotide sequence ID" value="NZ_FPKV01000001.1"/>
</dbReference>
<evidence type="ECO:0000313" key="1">
    <source>
        <dbReference type="EMBL" id="SFZ89550.1"/>
    </source>
</evidence>
<sequence length="196" mass="22808">MEDAYQKYRFSAISIKKDVAHRFREFSKEVSSSHTVTLTTMLDFFEVHQMSPLDSIDGSLGAIEMRIKKRIGQAIAIIRDIEKSQTLPTVAMLQSLFEQQFEVENDNGFLDDELEFTETKFEGLERGEPWAEETTVPKIRYDRLEEKMDGLIADFNHVLYNVKEVKSPFGKTYLKLELLPEEIAKYKRNIKNVKCI</sequence>
<dbReference type="AlphaFoldDB" id="A0A1K2IBD1"/>
<proteinExistence type="predicted"/>
<dbReference type="STRING" id="369401.SAMN05428642_101387"/>
<reference evidence="1 2" key="1">
    <citation type="submission" date="2016-10" db="EMBL/GenBank/DDBJ databases">
        <authorList>
            <person name="de Groot N.N."/>
        </authorList>
    </citation>
    <scope>NUCLEOTIDE SEQUENCE [LARGE SCALE GENOMIC DNA]</scope>
    <source>
        <strain evidence="1 2">DSM 18180</strain>
    </source>
</reference>
<evidence type="ECO:0000313" key="2">
    <source>
        <dbReference type="Proteomes" id="UP000182544"/>
    </source>
</evidence>
<dbReference type="OrthoDB" id="1441069at2"/>
<dbReference type="InterPro" id="IPR048012">
    <property type="entry name" value="BfmA-like_N"/>
</dbReference>
<gene>
    <name evidence="1" type="ORF">SAMN05428642_101387</name>
</gene>
<dbReference type="Proteomes" id="UP000182544">
    <property type="component" value="Unassembled WGS sequence"/>
</dbReference>
<name>A0A1K2IBD1_9FLAO</name>
<dbReference type="EMBL" id="FPKV01000001">
    <property type="protein sequence ID" value="SFZ89550.1"/>
    <property type="molecule type" value="Genomic_DNA"/>
</dbReference>
<organism evidence="1 2">
    <name type="scientific">Flaviramulus basaltis</name>
    <dbReference type="NCBI Taxonomy" id="369401"/>
    <lineage>
        <taxon>Bacteria</taxon>
        <taxon>Pseudomonadati</taxon>
        <taxon>Bacteroidota</taxon>
        <taxon>Flavobacteriia</taxon>
        <taxon>Flavobacteriales</taxon>
        <taxon>Flavobacteriaceae</taxon>
        <taxon>Flaviramulus</taxon>
    </lineage>
</organism>